<protein>
    <recommendedName>
        <fullName evidence="3">Lipoprotein</fullName>
    </recommendedName>
</protein>
<dbReference type="PROSITE" id="PS51257">
    <property type="entry name" value="PROKAR_LIPOPROTEIN"/>
    <property type="match status" value="1"/>
</dbReference>
<dbReference type="EMBL" id="JXSU01000008">
    <property type="protein sequence ID" value="KIS22148.1"/>
    <property type="molecule type" value="Genomic_DNA"/>
</dbReference>
<comment type="caution">
    <text evidence="1">The sequence shown here is derived from an EMBL/GenBank/DDBJ whole genome shotgun (WGS) entry which is preliminary data.</text>
</comment>
<reference evidence="1 2" key="1">
    <citation type="submission" date="2014-06" db="EMBL/GenBank/DDBJ databases">
        <title>Genome characterization of distinct group I Clostridium botulinum lineages.</title>
        <authorList>
            <person name="Giordani F."/>
            <person name="Anselmo A."/>
            <person name="Fillo S."/>
            <person name="Palozzi A.M."/>
            <person name="Fortunato A."/>
            <person name="Gentile B."/>
            <person name="Ciammaruconi A."/>
            <person name="Anniballi F."/>
            <person name="De Medici D."/>
            <person name="Lista F."/>
        </authorList>
    </citation>
    <scope>NUCLEOTIDE SEQUENCE [LARGE SCALE GENOMIC DNA]</scope>
    <source>
        <strain evidence="1 2">B2 450</strain>
    </source>
</reference>
<gene>
    <name evidence="1" type="ORF">N495_16845</name>
</gene>
<dbReference type="Proteomes" id="UP000032250">
    <property type="component" value="Unassembled WGS sequence"/>
</dbReference>
<evidence type="ECO:0000313" key="1">
    <source>
        <dbReference type="EMBL" id="KIS22148.1"/>
    </source>
</evidence>
<dbReference type="RefSeq" id="WP_003483333.1">
    <property type="nucleotide sequence ID" value="NZ_JXSU01000008.1"/>
</dbReference>
<dbReference type="HOGENOM" id="CLU_128138_0_0_9"/>
<accession>A0A0D0ZTT3</accession>
<evidence type="ECO:0008006" key="3">
    <source>
        <dbReference type="Google" id="ProtNLM"/>
    </source>
</evidence>
<dbReference type="PATRIC" id="fig|1379739.3.peg.3769"/>
<dbReference type="OrthoDB" id="1701802at2"/>
<sequence length="154" mass="17889">MRNIKIFFVFAIVFLLFGCSRNVNELKQSKNIGVKSDNERLLYFQHKYKDKEVLKCAEKDLNNDNKLDLIVIYKEDNDKNSMVVVLSDKEKYKITNEVSAPIENQKIEFKDIDKKPPIEFVVSGSKNGSFGYAIYRIEKGKIINLFGEDMKDCC</sequence>
<proteinExistence type="predicted"/>
<organism evidence="1 2">
    <name type="scientific">Clostridium botulinum B2 450</name>
    <dbReference type="NCBI Taxonomy" id="1379739"/>
    <lineage>
        <taxon>Bacteria</taxon>
        <taxon>Bacillati</taxon>
        <taxon>Bacillota</taxon>
        <taxon>Clostridia</taxon>
        <taxon>Eubacteriales</taxon>
        <taxon>Clostridiaceae</taxon>
        <taxon>Clostridium</taxon>
    </lineage>
</organism>
<dbReference type="AlphaFoldDB" id="A0A0D0ZTT3"/>
<name>A0A0D0ZTT3_CLOBO</name>
<evidence type="ECO:0000313" key="2">
    <source>
        <dbReference type="Proteomes" id="UP000032250"/>
    </source>
</evidence>
<dbReference type="NCBIfam" id="NF040734">
    <property type="entry name" value="CC-COOH_SaoC"/>
    <property type="match status" value="1"/>
</dbReference>